<keyword evidence="3" id="KW-1185">Reference proteome</keyword>
<dbReference type="Proteomes" id="UP000607311">
    <property type="component" value="Unassembled WGS sequence"/>
</dbReference>
<feature type="region of interest" description="Disordered" evidence="1">
    <location>
        <begin position="45"/>
        <end position="67"/>
    </location>
</feature>
<name>A0A9W5XJN7_9ACTN</name>
<dbReference type="EMBL" id="BOPD01000012">
    <property type="protein sequence ID" value="GIJ33109.1"/>
    <property type="molecule type" value="Genomic_DNA"/>
</dbReference>
<feature type="region of interest" description="Disordered" evidence="1">
    <location>
        <begin position="1"/>
        <end position="24"/>
    </location>
</feature>
<dbReference type="AlphaFoldDB" id="A0A9W5XJN7"/>
<feature type="compositionally biased region" description="Low complexity" evidence="1">
    <location>
        <begin position="11"/>
        <end position="24"/>
    </location>
</feature>
<sequence>MTKIRGEEASEPAASGSATEEACGLVRRARRSPVLRRMPQQLMARLTGWSSRRWDRQTEKDQREQPS</sequence>
<reference evidence="2" key="1">
    <citation type="submission" date="2021-01" db="EMBL/GenBank/DDBJ databases">
        <title>Whole genome shotgun sequence of Verrucosispora sediminis NBRC 107745.</title>
        <authorList>
            <person name="Komaki H."/>
            <person name="Tamura T."/>
        </authorList>
    </citation>
    <scope>NUCLEOTIDE SEQUENCE</scope>
    <source>
        <strain evidence="2">NBRC 107745</strain>
    </source>
</reference>
<evidence type="ECO:0000256" key="1">
    <source>
        <dbReference type="SAM" id="MobiDB-lite"/>
    </source>
</evidence>
<organism evidence="2 3">
    <name type="scientific">Micromonospora sediminimaris</name>
    <dbReference type="NCBI Taxonomy" id="547162"/>
    <lineage>
        <taxon>Bacteria</taxon>
        <taxon>Bacillati</taxon>
        <taxon>Actinomycetota</taxon>
        <taxon>Actinomycetes</taxon>
        <taxon>Micromonosporales</taxon>
        <taxon>Micromonosporaceae</taxon>
        <taxon>Micromonospora</taxon>
    </lineage>
</organism>
<accession>A0A9W5XJN7</accession>
<comment type="caution">
    <text evidence="2">The sequence shown here is derived from an EMBL/GenBank/DDBJ whole genome shotgun (WGS) entry which is preliminary data.</text>
</comment>
<gene>
    <name evidence="2" type="ORF">Vse01_22570</name>
</gene>
<evidence type="ECO:0000313" key="2">
    <source>
        <dbReference type="EMBL" id="GIJ33109.1"/>
    </source>
</evidence>
<protein>
    <submittedName>
        <fullName evidence="2">Uncharacterized protein</fullName>
    </submittedName>
</protein>
<feature type="compositionally biased region" description="Basic and acidic residues" evidence="1">
    <location>
        <begin position="52"/>
        <end position="67"/>
    </location>
</feature>
<evidence type="ECO:0000313" key="3">
    <source>
        <dbReference type="Proteomes" id="UP000607311"/>
    </source>
</evidence>
<proteinExistence type="predicted"/>